<dbReference type="Proteomes" id="UP001159363">
    <property type="component" value="Chromosome 2"/>
</dbReference>
<evidence type="ECO:0000313" key="3">
    <source>
        <dbReference type="EMBL" id="KAJ8891740.1"/>
    </source>
</evidence>
<gene>
    <name evidence="3" type="ORF">PR048_004275</name>
</gene>
<evidence type="ECO:0000256" key="2">
    <source>
        <dbReference type="SAM" id="Phobius"/>
    </source>
</evidence>
<keyword evidence="2" id="KW-1133">Transmembrane helix</keyword>
<evidence type="ECO:0000313" key="4">
    <source>
        <dbReference type="Proteomes" id="UP001159363"/>
    </source>
</evidence>
<reference evidence="3 4" key="1">
    <citation type="submission" date="2023-02" db="EMBL/GenBank/DDBJ databases">
        <title>LHISI_Scaffold_Assembly.</title>
        <authorList>
            <person name="Stuart O.P."/>
            <person name="Cleave R."/>
            <person name="Magrath M.J.L."/>
            <person name="Mikheyev A.S."/>
        </authorList>
    </citation>
    <scope>NUCLEOTIDE SEQUENCE [LARGE SCALE GENOMIC DNA]</scope>
    <source>
        <strain evidence="3">Daus_M_001</strain>
        <tissue evidence="3">Leg muscle</tissue>
    </source>
</reference>
<dbReference type="EMBL" id="JARBHB010000002">
    <property type="protein sequence ID" value="KAJ8891740.1"/>
    <property type="molecule type" value="Genomic_DNA"/>
</dbReference>
<comment type="caution">
    <text evidence="3">The sequence shown here is derived from an EMBL/GenBank/DDBJ whole genome shotgun (WGS) entry which is preliminary data.</text>
</comment>
<feature type="region of interest" description="Disordered" evidence="1">
    <location>
        <begin position="83"/>
        <end position="107"/>
    </location>
</feature>
<keyword evidence="4" id="KW-1185">Reference proteome</keyword>
<feature type="region of interest" description="Disordered" evidence="1">
    <location>
        <begin position="1"/>
        <end position="32"/>
    </location>
</feature>
<keyword evidence="2" id="KW-0812">Transmembrane</keyword>
<keyword evidence="2" id="KW-0472">Membrane</keyword>
<organism evidence="3 4">
    <name type="scientific">Dryococelus australis</name>
    <dbReference type="NCBI Taxonomy" id="614101"/>
    <lineage>
        <taxon>Eukaryota</taxon>
        <taxon>Metazoa</taxon>
        <taxon>Ecdysozoa</taxon>
        <taxon>Arthropoda</taxon>
        <taxon>Hexapoda</taxon>
        <taxon>Insecta</taxon>
        <taxon>Pterygota</taxon>
        <taxon>Neoptera</taxon>
        <taxon>Polyneoptera</taxon>
        <taxon>Phasmatodea</taxon>
        <taxon>Verophasmatodea</taxon>
        <taxon>Anareolatae</taxon>
        <taxon>Phasmatidae</taxon>
        <taxon>Eurycanthinae</taxon>
        <taxon>Dryococelus</taxon>
    </lineage>
</organism>
<sequence length="260" mass="29069">MRRERRGAGTRGRVETGVPEKTPPTSGIVRHDSHLRKSGVARLRIEPGSPWWETSDLTAQPPRPQRLEEKTEVNFCTRRISRTQSTSLPKGDFRMPRSPGNATSAKDQATTRSFCSVVTRVGNSRFSIMGIVPGLALMFRDPKIAHKASCPDSSQFPVMTQNVRALDTVHFDQPPSARAVKLATRADLIRLYIKTCDLFMSPPSPRDFVRLSLSRHRFAAFCVKAVVLAICYLVVYSGHLPSTCCPLLDFACNIHSRHLR</sequence>
<protein>
    <submittedName>
        <fullName evidence="3">Uncharacterized protein</fullName>
    </submittedName>
</protein>
<proteinExistence type="predicted"/>
<evidence type="ECO:0000256" key="1">
    <source>
        <dbReference type="SAM" id="MobiDB-lite"/>
    </source>
</evidence>
<accession>A0ABQ9I534</accession>
<feature type="transmembrane region" description="Helical" evidence="2">
    <location>
        <begin position="218"/>
        <end position="238"/>
    </location>
</feature>
<name>A0ABQ9I534_9NEOP</name>